<gene>
    <name evidence="2" type="ORF">D9Q98_002711</name>
</gene>
<accession>A0A9D4YZL9</accession>
<dbReference type="Pfam" id="PF00078">
    <property type="entry name" value="RVT_1"/>
    <property type="match status" value="1"/>
</dbReference>
<dbReference type="SUPFAM" id="SSF56672">
    <property type="entry name" value="DNA/RNA polymerases"/>
    <property type="match status" value="1"/>
</dbReference>
<dbReference type="PANTHER" id="PTHR47027">
    <property type="entry name" value="REVERSE TRANSCRIPTASE DOMAIN-CONTAINING PROTEIN"/>
    <property type="match status" value="1"/>
</dbReference>
<dbReference type="InterPro" id="IPR043502">
    <property type="entry name" value="DNA/RNA_pol_sf"/>
</dbReference>
<sequence>MCVKVPGGFTSTFEATSGVKQGCPLSPILFGLYLDDFESGLVQQAAAAALPHWESGEAVPPLFYADDQALLATTPAGLRFQLGYLENYCAAWGLTVNIKKTQVMVFCGRGAAGQESFRYAGNAVDTVPTFRYLGVHMHCRQSFVSAASFTAEAGRRAMHGLRRRLAANGLEDPMLSMRAFKTYVLPVLSYGAEIWAPQLILQGKSAAQQVQLEHLRGLLGVRDSAPALTVLAETGQLPLPIYWTLQLARFVRSLQRMDGDRVARLAFMDSIALAATAETGLALARQPWAAQDVRHVVYDCPLYAELRQ</sequence>
<dbReference type="AlphaFoldDB" id="A0A9D4YZL9"/>
<dbReference type="OrthoDB" id="515277at2759"/>
<keyword evidence="3" id="KW-1185">Reference proteome</keyword>
<feature type="domain" description="Reverse transcriptase" evidence="1">
    <location>
        <begin position="1"/>
        <end position="124"/>
    </location>
</feature>
<dbReference type="EMBL" id="SIDB01000003">
    <property type="protein sequence ID" value="KAI3434646.1"/>
    <property type="molecule type" value="Genomic_DNA"/>
</dbReference>
<comment type="caution">
    <text evidence="2">The sequence shown here is derived from an EMBL/GenBank/DDBJ whole genome shotgun (WGS) entry which is preliminary data.</text>
</comment>
<reference evidence="2" key="1">
    <citation type="journal article" date="2019" name="Plant J.">
        <title>Chlorella vulgaris genome assembly and annotation reveals the molecular basis for metabolic acclimation to high light conditions.</title>
        <authorList>
            <person name="Cecchin M."/>
            <person name="Marcolungo L."/>
            <person name="Rossato M."/>
            <person name="Girolomoni L."/>
            <person name="Cosentino E."/>
            <person name="Cuine S."/>
            <person name="Li-Beisson Y."/>
            <person name="Delledonne M."/>
            <person name="Ballottari M."/>
        </authorList>
    </citation>
    <scope>NUCLEOTIDE SEQUENCE</scope>
    <source>
        <strain evidence="2">211/11P</strain>
    </source>
</reference>
<evidence type="ECO:0000259" key="1">
    <source>
        <dbReference type="PROSITE" id="PS50878"/>
    </source>
</evidence>
<dbReference type="PROSITE" id="PS50878">
    <property type="entry name" value="RT_POL"/>
    <property type="match status" value="1"/>
</dbReference>
<name>A0A9D4YZL9_CHLVU</name>
<dbReference type="Proteomes" id="UP001055712">
    <property type="component" value="Unassembled WGS sequence"/>
</dbReference>
<evidence type="ECO:0000313" key="2">
    <source>
        <dbReference type="EMBL" id="KAI3434646.1"/>
    </source>
</evidence>
<protein>
    <recommendedName>
        <fullName evidence="1">Reverse transcriptase domain-containing protein</fullName>
    </recommendedName>
</protein>
<evidence type="ECO:0000313" key="3">
    <source>
        <dbReference type="Proteomes" id="UP001055712"/>
    </source>
</evidence>
<dbReference type="PANTHER" id="PTHR47027:SF20">
    <property type="entry name" value="REVERSE TRANSCRIPTASE-LIKE PROTEIN WITH RNA-DIRECTED DNA POLYMERASE DOMAIN"/>
    <property type="match status" value="1"/>
</dbReference>
<dbReference type="InterPro" id="IPR000477">
    <property type="entry name" value="RT_dom"/>
</dbReference>
<organism evidence="2 3">
    <name type="scientific">Chlorella vulgaris</name>
    <name type="common">Green alga</name>
    <dbReference type="NCBI Taxonomy" id="3077"/>
    <lineage>
        <taxon>Eukaryota</taxon>
        <taxon>Viridiplantae</taxon>
        <taxon>Chlorophyta</taxon>
        <taxon>core chlorophytes</taxon>
        <taxon>Trebouxiophyceae</taxon>
        <taxon>Chlorellales</taxon>
        <taxon>Chlorellaceae</taxon>
        <taxon>Chlorella clade</taxon>
        <taxon>Chlorella</taxon>
    </lineage>
</organism>
<reference evidence="2" key="2">
    <citation type="submission" date="2020-11" db="EMBL/GenBank/DDBJ databases">
        <authorList>
            <person name="Cecchin M."/>
            <person name="Marcolungo L."/>
            <person name="Rossato M."/>
            <person name="Girolomoni L."/>
            <person name="Cosentino E."/>
            <person name="Cuine S."/>
            <person name="Li-Beisson Y."/>
            <person name="Delledonne M."/>
            <person name="Ballottari M."/>
        </authorList>
    </citation>
    <scope>NUCLEOTIDE SEQUENCE</scope>
    <source>
        <strain evidence="2">211/11P</strain>
        <tissue evidence="2">Whole cell</tissue>
    </source>
</reference>
<proteinExistence type="predicted"/>